<sequence length="410" mass="42520">MTGPTVVLPRAPGTPARPLLFTVEVFGYLAWLTFDVLLGASLSGAGNWEFASPLSGAVVAAVVLTRYRYPPVPVAFVAFVVSAVLSVLSAFSGLFATLSVPYLSVAVPAPSLTELFALAVVTVAAIRHGSGTAAVAAGAVSFVVIVAVPILRFGFRGIPPEFVVLAGVGWAGTVGVAAVLREIRLRRAARLERARSDERMELARELHDVVAHHVTGIVVAAQAAVTVARTRPEEAGPALESIERAGAEALAGMRRMVGVLRGGDDADHAGERAVGHGPSDVDELVARFDPAGDRTVLDRDPDLTDAALPPGVGETAYRVVQESLTNVHRHASDATTVHVGLRLRDGALEVAVRNEGGSGDRRPLARDRGGFGLAGMAERVGALGGTLRVGPDGPGSWLVLAELPVAAVVR</sequence>
<dbReference type="EMBL" id="JBEDNQ010000006">
    <property type="protein sequence ID" value="MEQ3551847.1"/>
    <property type="molecule type" value="Genomic_DNA"/>
</dbReference>
<organism evidence="12 13">
    <name type="scientific">Pseudonocardia nematodicida</name>
    <dbReference type="NCBI Taxonomy" id="1206997"/>
    <lineage>
        <taxon>Bacteria</taxon>
        <taxon>Bacillati</taxon>
        <taxon>Actinomycetota</taxon>
        <taxon>Actinomycetes</taxon>
        <taxon>Pseudonocardiales</taxon>
        <taxon>Pseudonocardiaceae</taxon>
        <taxon>Pseudonocardia</taxon>
    </lineage>
</organism>
<keyword evidence="13" id="KW-1185">Reference proteome</keyword>
<dbReference type="EC" id="2.7.13.3" evidence="2"/>
<evidence type="ECO:0000313" key="12">
    <source>
        <dbReference type="EMBL" id="MEQ3551847.1"/>
    </source>
</evidence>
<evidence type="ECO:0000259" key="11">
    <source>
        <dbReference type="Pfam" id="PF07730"/>
    </source>
</evidence>
<evidence type="ECO:0000256" key="4">
    <source>
        <dbReference type="ARBA" id="ARBA00022679"/>
    </source>
</evidence>
<keyword evidence="4" id="KW-0808">Transferase</keyword>
<name>A0ABV1KBI8_9PSEU</name>
<evidence type="ECO:0000256" key="8">
    <source>
        <dbReference type="ARBA" id="ARBA00023012"/>
    </source>
</evidence>
<feature type="transmembrane region" description="Helical" evidence="9">
    <location>
        <begin position="133"/>
        <end position="155"/>
    </location>
</feature>
<accession>A0ABV1KBI8</accession>
<proteinExistence type="predicted"/>
<dbReference type="Pfam" id="PF02518">
    <property type="entry name" value="HATPase_c"/>
    <property type="match status" value="1"/>
</dbReference>
<feature type="domain" description="Signal transduction histidine kinase subgroup 3 dimerisation and phosphoacceptor" evidence="11">
    <location>
        <begin position="198"/>
        <end position="263"/>
    </location>
</feature>
<keyword evidence="3" id="KW-0597">Phosphoprotein</keyword>
<evidence type="ECO:0000256" key="1">
    <source>
        <dbReference type="ARBA" id="ARBA00000085"/>
    </source>
</evidence>
<comment type="catalytic activity">
    <reaction evidence="1">
        <text>ATP + protein L-histidine = ADP + protein N-phospho-L-histidine.</text>
        <dbReference type="EC" id="2.7.13.3"/>
    </reaction>
</comment>
<keyword evidence="7" id="KW-0067">ATP-binding</keyword>
<feature type="transmembrane region" description="Helical" evidence="9">
    <location>
        <begin position="19"/>
        <end position="38"/>
    </location>
</feature>
<reference evidence="12 13" key="1">
    <citation type="submission" date="2024-03" db="EMBL/GenBank/DDBJ databases">
        <title>Draft genome sequence of Pseudonocardia nematodicida JCM 31783.</title>
        <authorList>
            <person name="Butdee W."/>
            <person name="Duangmal K."/>
        </authorList>
    </citation>
    <scope>NUCLEOTIDE SEQUENCE [LARGE SCALE GENOMIC DNA]</scope>
    <source>
        <strain evidence="12 13">JCM 31783</strain>
    </source>
</reference>
<evidence type="ECO:0000256" key="7">
    <source>
        <dbReference type="ARBA" id="ARBA00022840"/>
    </source>
</evidence>
<comment type="caution">
    <text evidence="12">The sequence shown here is derived from an EMBL/GenBank/DDBJ whole genome shotgun (WGS) entry which is preliminary data.</text>
</comment>
<keyword evidence="6 12" id="KW-0418">Kinase</keyword>
<keyword evidence="5" id="KW-0547">Nucleotide-binding</keyword>
<feature type="domain" description="Histidine kinase/HSP90-like ATPase" evidence="10">
    <location>
        <begin position="314"/>
        <end position="405"/>
    </location>
</feature>
<dbReference type="InterPro" id="IPR036890">
    <property type="entry name" value="HATPase_C_sf"/>
</dbReference>
<feature type="transmembrane region" description="Helical" evidence="9">
    <location>
        <begin position="161"/>
        <end position="180"/>
    </location>
</feature>
<evidence type="ECO:0000313" key="13">
    <source>
        <dbReference type="Proteomes" id="UP001494902"/>
    </source>
</evidence>
<evidence type="ECO:0000256" key="3">
    <source>
        <dbReference type="ARBA" id="ARBA00022553"/>
    </source>
</evidence>
<dbReference type="Proteomes" id="UP001494902">
    <property type="component" value="Unassembled WGS sequence"/>
</dbReference>
<dbReference type="InterPro" id="IPR050482">
    <property type="entry name" value="Sensor_HK_TwoCompSys"/>
</dbReference>
<protein>
    <recommendedName>
        <fullName evidence="2">histidine kinase</fullName>
        <ecNumber evidence="2">2.7.13.3</ecNumber>
    </recommendedName>
</protein>
<dbReference type="RefSeq" id="WP_349298927.1">
    <property type="nucleotide sequence ID" value="NZ_JBEDNQ010000006.1"/>
</dbReference>
<feature type="transmembrane region" description="Helical" evidence="9">
    <location>
        <begin position="74"/>
        <end position="96"/>
    </location>
</feature>
<dbReference type="PANTHER" id="PTHR24421">
    <property type="entry name" value="NITRATE/NITRITE SENSOR PROTEIN NARX-RELATED"/>
    <property type="match status" value="1"/>
</dbReference>
<evidence type="ECO:0000259" key="10">
    <source>
        <dbReference type="Pfam" id="PF02518"/>
    </source>
</evidence>
<evidence type="ECO:0000256" key="9">
    <source>
        <dbReference type="SAM" id="Phobius"/>
    </source>
</evidence>
<dbReference type="Gene3D" id="1.20.5.1930">
    <property type="match status" value="1"/>
</dbReference>
<evidence type="ECO:0000256" key="5">
    <source>
        <dbReference type="ARBA" id="ARBA00022741"/>
    </source>
</evidence>
<feature type="transmembrane region" description="Helical" evidence="9">
    <location>
        <begin position="102"/>
        <end position="126"/>
    </location>
</feature>
<keyword evidence="9" id="KW-1133">Transmembrane helix</keyword>
<keyword evidence="9" id="KW-0472">Membrane</keyword>
<keyword evidence="9" id="KW-0812">Transmembrane</keyword>
<keyword evidence="8" id="KW-0902">Two-component regulatory system</keyword>
<dbReference type="PANTHER" id="PTHR24421:SF10">
    <property type="entry name" value="NITRATE_NITRITE SENSOR PROTEIN NARQ"/>
    <property type="match status" value="1"/>
</dbReference>
<dbReference type="Gene3D" id="3.30.565.10">
    <property type="entry name" value="Histidine kinase-like ATPase, C-terminal domain"/>
    <property type="match status" value="1"/>
</dbReference>
<evidence type="ECO:0000256" key="2">
    <source>
        <dbReference type="ARBA" id="ARBA00012438"/>
    </source>
</evidence>
<dbReference type="SUPFAM" id="SSF55874">
    <property type="entry name" value="ATPase domain of HSP90 chaperone/DNA topoisomerase II/histidine kinase"/>
    <property type="match status" value="1"/>
</dbReference>
<dbReference type="InterPro" id="IPR003594">
    <property type="entry name" value="HATPase_dom"/>
</dbReference>
<dbReference type="CDD" id="cd16917">
    <property type="entry name" value="HATPase_UhpB-NarQ-NarX-like"/>
    <property type="match status" value="1"/>
</dbReference>
<dbReference type="Pfam" id="PF07730">
    <property type="entry name" value="HisKA_3"/>
    <property type="match status" value="1"/>
</dbReference>
<evidence type="ECO:0000256" key="6">
    <source>
        <dbReference type="ARBA" id="ARBA00022777"/>
    </source>
</evidence>
<gene>
    <name evidence="12" type="ORF">WIS52_15345</name>
</gene>
<dbReference type="GO" id="GO:0016301">
    <property type="term" value="F:kinase activity"/>
    <property type="evidence" value="ECO:0007669"/>
    <property type="project" value="UniProtKB-KW"/>
</dbReference>
<dbReference type="InterPro" id="IPR011712">
    <property type="entry name" value="Sig_transdc_His_kin_sub3_dim/P"/>
</dbReference>